<gene>
    <name evidence="1" type="ORF">UFOVP206_6</name>
</gene>
<sequence>MENLQKKVDSLENKIYHVKQALSKNIDILKKHHKSHLEMVKENPNSEYFKGLASDSKFQIEIAEMNEHHILQILLYF</sequence>
<name>A0A6J7WLW1_9CAUD</name>
<dbReference type="EMBL" id="LR798250">
    <property type="protein sequence ID" value="CAB5217672.1"/>
    <property type="molecule type" value="Genomic_DNA"/>
</dbReference>
<evidence type="ECO:0000313" key="1">
    <source>
        <dbReference type="EMBL" id="CAB5217672.1"/>
    </source>
</evidence>
<accession>A0A6J7WLW1</accession>
<organism evidence="1">
    <name type="scientific">uncultured Caudovirales phage</name>
    <dbReference type="NCBI Taxonomy" id="2100421"/>
    <lineage>
        <taxon>Viruses</taxon>
        <taxon>Duplodnaviria</taxon>
        <taxon>Heunggongvirae</taxon>
        <taxon>Uroviricota</taxon>
        <taxon>Caudoviricetes</taxon>
        <taxon>Peduoviridae</taxon>
        <taxon>Maltschvirus</taxon>
        <taxon>Maltschvirus maltsch</taxon>
    </lineage>
</organism>
<proteinExistence type="predicted"/>
<protein>
    <submittedName>
        <fullName evidence="1">Uncharacterized protein</fullName>
    </submittedName>
</protein>
<reference evidence="1" key="1">
    <citation type="submission" date="2020-05" db="EMBL/GenBank/DDBJ databases">
        <authorList>
            <person name="Chiriac C."/>
            <person name="Salcher M."/>
            <person name="Ghai R."/>
            <person name="Kavagutti S V."/>
        </authorList>
    </citation>
    <scope>NUCLEOTIDE SEQUENCE</scope>
</reference>